<proteinExistence type="predicted"/>
<dbReference type="EMBL" id="BMAT01010627">
    <property type="protein sequence ID" value="GFR57576.1"/>
    <property type="molecule type" value="Genomic_DNA"/>
</dbReference>
<name>A0AAV4EB01_9GAST</name>
<keyword evidence="4" id="KW-1185">Reference proteome</keyword>
<comment type="caution">
    <text evidence="3">The sequence shown here is derived from an EMBL/GenBank/DDBJ whole genome shotgun (WGS) entry which is preliminary data.</text>
</comment>
<accession>A0AAV4EB01</accession>
<protein>
    <submittedName>
        <fullName evidence="3">Uncharacterized protein</fullName>
    </submittedName>
</protein>
<organism evidence="3 4">
    <name type="scientific">Elysia marginata</name>
    <dbReference type="NCBI Taxonomy" id="1093978"/>
    <lineage>
        <taxon>Eukaryota</taxon>
        <taxon>Metazoa</taxon>
        <taxon>Spiralia</taxon>
        <taxon>Lophotrochozoa</taxon>
        <taxon>Mollusca</taxon>
        <taxon>Gastropoda</taxon>
        <taxon>Heterobranchia</taxon>
        <taxon>Euthyneura</taxon>
        <taxon>Panpulmonata</taxon>
        <taxon>Sacoglossa</taxon>
        <taxon>Placobranchoidea</taxon>
        <taxon>Plakobranchidae</taxon>
        <taxon>Elysia</taxon>
    </lineage>
</organism>
<keyword evidence="2" id="KW-0472">Membrane</keyword>
<sequence>MPESWAITRCSSVSSEGSLVDGSPHKYEFSTISVVAALVASVAPATIVVVLYLMMAHKSAMEEKRASQVSATFSSRDRTTSGSLTSRERETLTYTYTDVSSLPEKNMPVILPIENMYNQSVSTLVSLVERTSMLSESAI</sequence>
<evidence type="ECO:0000313" key="3">
    <source>
        <dbReference type="EMBL" id="GFR57576.1"/>
    </source>
</evidence>
<dbReference type="Proteomes" id="UP000762676">
    <property type="component" value="Unassembled WGS sequence"/>
</dbReference>
<feature type="transmembrane region" description="Helical" evidence="2">
    <location>
        <begin position="32"/>
        <end position="55"/>
    </location>
</feature>
<reference evidence="3 4" key="1">
    <citation type="journal article" date="2021" name="Elife">
        <title>Chloroplast acquisition without the gene transfer in kleptoplastic sea slugs, Plakobranchus ocellatus.</title>
        <authorList>
            <person name="Maeda T."/>
            <person name="Takahashi S."/>
            <person name="Yoshida T."/>
            <person name="Shimamura S."/>
            <person name="Takaki Y."/>
            <person name="Nagai Y."/>
            <person name="Toyoda A."/>
            <person name="Suzuki Y."/>
            <person name="Arimoto A."/>
            <person name="Ishii H."/>
            <person name="Satoh N."/>
            <person name="Nishiyama T."/>
            <person name="Hasebe M."/>
            <person name="Maruyama T."/>
            <person name="Minagawa J."/>
            <person name="Obokata J."/>
            <person name="Shigenobu S."/>
        </authorList>
    </citation>
    <scope>NUCLEOTIDE SEQUENCE [LARGE SCALE GENOMIC DNA]</scope>
</reference>
<evidence type="ECO:0000256" key="2">
    <source>
        <dbReference type="SAM" id="Phobius"/>
    </source>
</evidence>
<keyword evidence="2" id="KW-1133">Transmembrane helix</keyword>
<dbReference type="AlphaFoldDB" id="A0AAV4EB01"/>
<feature type="region of interest" description="Disordered" evidence="1">
    <location>
        <begin position="66"/>
        <end position="88"/>
    </location>
</feature>
<evidence type="ECO:0000256" key="1">
    <source>
        <dbReference type="SAM" id="MobiDB-lite"/>
    </source>
</evidence>
<keyword evidence="2" id="KW-0812">Transmembrane</keyword>
<feature type="compositionally biased region" description="Polar residues" evidence="1">
    <location>
        <begin position="67"/>
        <end position="85"/>
    </location>
</feature>
<evidence type="ECO:0000313" key="4">
    <source>
        <dbReference type="Proteomes" id="UP000762676"/>
    </source>
</evidence>
<gene>
    <name evidence="3" type="ORF">ElyMa_005341400</name>
</gene>